<evidence type="ECO:0000313" key="6">
    <source>
        <dbReference type="Proteomes" id="UP000192674"/>
    </source>
</evidence>
<gene>
    <name evidence="5" type="ORF">SAMN05661093_04386</name>
</gene>
<dbReference type="FunFam" id="3.40.50.300:FF:000032">
    <property type="entry name" value="Export ABC transporter ATP-binding protein"/>
    <property type="match status" value="1"/>
</dbReference>
<dbReference type="SMART" id="SM00382">
    <property type="entry name" value="AAA"/>
    <property type="match status" value="1"/>
</dbReference>
<dbReference type="AlphaFoldDB" id="A0A1W2EIH7"/>
<evidence type="ECO:0000259" key="4">
    <source>
        <dbReference type="PROSITE" id="PS50893"/>
    </source>
</evidence>
<dbReference type="PANTHER" id="PTHR24220:SF86">
    <property type="entry name" value="ABC TRANSPORTER ABCH.1"/>
    <property type="match status" value="1"/>
</dbReference>
<evidence type="ECO:0000256" key="1">
    <source>
        <dbReference type="ARBA" id="ARBA00022448"/>
    </source>
</evidence>
<keyword evidence="1" id="KW-0813">Transport</keyword>
<dbReference type="GO" id="GO:0005524">
    <property type="term" value="F:ATP binding"/>
    <property type="evidence" value="ECO:0007669"/>
    <property type="project" value="UniProtKB-KW"/>
</dbReference>
<dbReference type="InterPro" id="IPR017871">
    <property type="entry name" value="ABC_transporter-like_CS"/>
</dbReference>
<dbReference type="SUPFAM" id="SSF52540">
    <property type="entry name" value="P-loop containing nucleoside triphosphate hydrolases"/>
    <property type="match status" value="1"/>
</dbReference>
<dbReference type="InterPro" id="IPR003439">
    <property type="entry name" value="ABC_transporter-like_ATP-bd"/>
</dbReference>
<dbReference type="RefSeq" id="WP_084428665.1">
    <property type="nucleotide sequence ID" value="NZ_FWXV01000003.1"/>
</dbReference>
<organism evidence="5 6">
    <name type="scientific">Kibdelosporangium aridum</name>
    <dbReference type="NCBI Taxonomy" id="2030"/>
    <lineage>
        <taxon>Bacteria</taxon>
        <taxon>Bacillati</taxon>
        <taxon>Actinomycetota</taxon>
        <taxon>Actinomycetes</taxon>
        <taxon>Pseudonocardiales</taxon>
        <taxon>Pseudonocardiaceae</taxon>
        <taxon>Kibdelosporangium</taxon>
    </lineage>
</organism>
<proteinExistence type="predicted"/>
<dbReference type="Pfam" id="PF00005">
    <property type="entry name" value="ABC_tran"/>
    <property type="match status" value="1"/>
</dbReference>
<dbReference type="OrthoDB" id="9802264at2"/>
<dbReference type="Proteomes" id="UP000192674">
    <property type="component" value="Unassembled WGS sequence"/>
</dbReference>
<dbReference type="PROSITE" id="PS00211">
    <property type="entry name" value="ABC_TRANSPORTER_1"/>
    <property type="match status" value="1"/>
</dbReference>
<dbReference type="CDD" id="cd03255">
    <property type="entry name" value="ABC_MJ0796_LolCDE_FtsE"/>
    <property type="match status" value="1"/>
</dbReference>
<dbReference type="GO" id="GO:0016887">
    <property type="term" value="F:ATP hydrolysis activity"/>
    <property type="evidence" value="ECO:0007669"/>
    <property type="project" value="InterPro"/>
</dbReference>
<keyword evidence="2" id="KW-0547">Nucleotide-binding</keyword>
<reference evidence="5 6" key="1">
    <citation type="submission" date="2017-04" db="EMBL/GenBank/DDBJ databases">
        <authorList>
            <person name="Afonso C.L."/>
            <person name="Miller P.J."/>
            <person name="Scott M.A."/>
            <person name="Spackman E."/>
            <person name="Goraichik I."/>
            <person name="Dimitrov K.M."/>
            <person name="Suarez D.L."/>
            <person name="Swayne D.E."/>
        </authorList>
    </citation>
    <scope>NUCLEOTIDE SEQUENCE [LARGE SCALE GENOMIC DNA]</scope>
    <source>
        <strain evidence="5 6">DSM 43828</strain>
    </source>
</reference>
<dbReference type="InterPro" id="IPR015854">
    <property type="entry name" value="ABC_transpr_LolD-like"/>
</dbReference>
<dbReference type="GO" id="GO:0005886">
    <property type="term" value="C:plasma membrane"/>
    <property type="evidence" value="ECO:0007669"/>
    <property type="project" value="TreeGrafter"/>
</dbReference>
<accession>A0A1W2EIH7</accession>
<dbReference type="PROSITE" id="PS50893">
    <property type="entry name" value="ABC_TRANSPORTER_2"/>
    <property type="match status" value="1"/>
</dbReference>
<feature type="domain" description="ABC transporter" evidence="4">
    <location>
        <begin position="3"/>
        <end position="216"/>
    </location>
</feature>
<name>A0A1W2EIH7_KIBAR</name>
<dbReference type="PANTHER" id="PTHR24220">
    <property type="entry name" value="IMPORT ATP-BINDING PROTEIN"/>
    <property type="match status" value="1"/>
</dbReference>
<dbReference type="InterPro" id="IPR017911">
    <property type="entry name" value="MacB-like_ATP-bd"/>
</dbReference>
<dbReference type="InterPro" id="IPR027417">
    <property type="entry name" value="P-loop_NTPase"/>
</dbReference>
<dbReference type="InterPro" id="IPR003593">
    <property type="entry name" value="AAA+_ATPase"/>
</dbReference>
<sequence>MTLELHKVTKKYGELTVLRDIDLIVRSGELVAVVGPSGSGKTTLLQIMGTLDQPTAGTVRVAGQDITGMPDRRLAVVRAYHIGFVFQQFFLNPTLSAMDNVATGLLYTGTPRQQRRERAAEALASVGMSHRMKHRPGQLSGGECQRVAIARAVVGRPDVVLADEPTGNLDSRSGAAVAGLLRRLNETGTTVVVITHDDRLAASMPRTVRIQDGVIQ</sequence>
<evidence type="ECO:0000313" key="5">
    <source>
        <dbReference type="EMBL" id="SMD09136.1"/>
    </source>
</evidence>
<keyword evidence="3 5" id="KW-0067">ATP-binding</keyword>
<protein>
    <submittedName>
        <fullName evidence="5">Putative ABC transport system ATP-binding protein</fullName>
    </submittedName>
</protein>
<dbReference type="GO" id="GO:0098796">
    <property type="term" value="C:membrane protein complex"/>
    <property type="evidence" value="ECO:0007669"/>
    <property type="project" value="UniProtKB-ARBA"/>
</dbReference>
<dbReference type="EMBL" id="FWXV01000003">
    <property type="protein sequence ID" value="SMD09136.1"/>
    <property type="molecule type" value="Genomic_DNA"/>
</dbReference>
<evidence type="ECO:0000256" key="2">
    <source>
        <dbReference type="ARBA" id="ARBA00022741"/>
    </source>
</evidence>
<dbReference type="Gene3D" id="3.40.50.300">
    <property type="entry name" value="P-loop containing nucleotide triphosphate hydrolases"/>
    <property type="match status" value="1"/>
</dbReference>
<evidence type="ECO:0000256" key="3">
    <source>
        <dbReference type="ARBA" id="ARBA00022840"/>
    </source>
</evidence>
<dbReference type="GO" id="GO:0022857">
    <property type="term" value="F:transmembrane transporter activity"/>
    <property type="evidence" value="ECO:0007669"/>
    <property type="project" value="TreeGrafter"/>
</dbReference>
<keyword evidence="6" id="KW-1185">Reference proteome</keyword>